<dbReference type="NCBIfam" id="NF004747">
    <property type="entry name" value="PRK06078.1"/>
    <property type="match status" value="1"/>
</dbReference>
<accession>A0A226BYA7</accession>
<dbReference type="SUPFAM" id="SSF47648">
    <property type="entry name" value="Nucleoside phosphorylase/phosphoribosyltransferase N-terminal domain"/>
    <property type="match status" value="1"/>
</dbReference>
<keyword evidence="7 12" id="KW-0328">Glycosyltransferase</keyword>
<proteinExistence type="inferred from homology"/>
<dbReference type="GO" id="GO:0004645">
    <property type="term" value="F:1,4-alpha-oligoglucan phosphorylase activity"/>
    <property type="evidence" value="ECO:0007669"/>
    <property type="project" value="InterPro"/>
</dbReference>
<dbReference type="GO" id="GO:0006213">
    <property type="term" value="P:pyrimidine nucleoside metabolic process"/>
    <property type="evidence" value="ECO:0007669"/>
    <property type="project" value="InterPro"/>
</dbReference>
<dbReference type="PIRSF" id="PIRSF000478">
    <property type="entry name" value="TP_PyNP"/>
    <property type="match status" value="1"/>
</dbReference>
<evidence type="ECO:0000256" key="2">
    <source>
        <dbReference type="ARBA" id="ARBA00003877"/>
    </source>
</evidence>
<protein>
    <recommendedName>
        <fullName evidence="6">Pyrimidine-nucleoside phosphorylase</fullName>
        <ecNumber evidence="5">2.4.2.2</ecNumber>
    </recommendedName>
</protein>
<dbReference type="InterPro" id="IPR018090">
    <property type="entry name" value="Pyrmidine_PPas_bac/euk"/>
</dbReference>
<feature type="domain" description="Pyrimidine nucleoside phosphorylase C-terminal" evidence="11">
    <location>
        <begin position="345"/>
        <end position="419"/>
    </location>
</feature>
<comment type="function">
    <text evidence="2">Catalyzes phosphorolysis of the pyrimidine nucleosides uridine, thymidine and 2'-deoxyuridine with the formation of the corresponding pyrimidine base and ribose-1-phosphate.</text>
</comment>
<dbReference type="AlphaFoldDB" id="A0A226BYA7"/>
<dbReference type="Proteomes" id="UP000214588">
    <property type="component" value="Unassembled WGS sequence"/>
</dbReference>
<dbReference type="GO" id="GO:0004850">
    <property type="term" value="F:uridine phosphorylase activity"/>
    <property type="evidence" value="ECO:0007669"/>
    <property type="project" value="RHEA"/>
</dbReference>
<dbReference type="RefSeq" id="WP_089023276.1">
    <property type="nucleotide sequence ID" value="NZ_NIQC01000009.1"/>
</dbReference>
<dbReference type="InterPro" id="IPR036320">
    <property type="entry name" value="Glycosyl_Trfase_fam3_N_dom_sf"/>
</dbReference>
<dbReference type="Pfam" id="PF07831">
    <property type="entry name" value="PYNP_C"/>
    <property type="match status" value="1"/>
</dbReference>
<comment type="subunit">
    <text evidence="4">Homodimer.</text>
</comment>
<dbReference type="InterPro" id="IPR013102">
    <property type="entry name" value="PYNP_C"/>
</dbReference>
<evidence type="ECO:0000256" key="1">
    <source>
        <dbReference type="ARBA" id="ARBA00001066"/>
    </source>
</evidence>
<evidence type="ECO:0000256" key="7">
    <source>
        <dbReference type="ARBA" id="ARBA00022676"/>
    </source>
</evidence>
<reference evidence="12 13" key="1">
    <citation type="submission" date="2017-06" db="EMBL/GenBank/DDBJ databases">
        <title>Draft Genome Sequence of Natranaerobius trueperi halophilic, alkalithermophilic bacteria from soda lakes.</title>
        <authorList>
            <person name="Zhao B."/>
        </authorList>
    </citation>
    <scope>NUCLEOTIDE SEQUENCE [LARGE SCALE GENOMIC DNA]</scope>
    <source>
        <strain evidence="12 13">DSM 18760</strain>
    </source>
</reference>
<sequence>MKTDDLIIKKRDNKELTKEEIDYLVQGYTKGDIPDYQISAFLMAAFLNGMTQVETANLTQSMVNSGETLDLSSISGIKVDKHSTGGVGDKTTLTLGPLVASAGLNVAKMSGRGLGHTGGTIDKLEAFQGLKIDLTMDDFVDRVNKHNIAIVGQTKDLAPADGKLYALRDVTGTVDSIPLIASSIMSKKLAAGTDAIVLDVKVGKGAFMQTLDDAIALGHEMVNIGDNLGRKTIAVISDMDQPLGKNVGNALEVIEAIDTLKGQGPKDFEDLCLHLGANLLLLGEKVETLQQGRNLLQQKITNGEALEKFEELIKVQNGDYRAIHDNSKLPTPKHSKTLKASTQGYISSLDARKVGLACVNLGAGRKTKEDEIDLSVGVELLKKTGDKVKKDEPIAKIWYNEEQKLNDALPVLDISYEISEQPTEDKHLIYGMITIESNPGELDPIN</sequence>
<dbReference type="Pfam" id="PF02885">
    <property type="entry name" value="Glycos_trans_3N"/>
    <property type="match status" value="1"/>
</dbReference>
<dbReference type="GO" id="GO:0006206">
    <property type="term" value="P:pyrimidine nucleobase metabolic process"/>
    <property type="evidence" value="ECO:0007669"/>
    <property type="project" value="InterPro"/>
</dbReference>
<evidence type="ECO:0000259" key="11">
    <source>
        <dbReference type="SMART" id="SM00941"/>
    </source>
</evidence>
<dbReference type="NCBIfam" id="TIGR02644">
    <property type="entry name" value="Y_phosphoryl"/>
    <property type="match status" value="1"/>
</dbReference>
<name>A0A226BYA7_9FIRM</name>
<keyword evidence="8 12" id="KW-0808">Transferase</keyword>
<comment type="catalytic activity">
    <reaction evidence="10">
        <text>thymidine + phosphate = 2-deoxy-alpha-D-ribose 1-phosphate + thymine</text>
        <dbReference type="Rhea" id="RHEA:16037"/>
        <dbReference type="ChEBI" id="CHEBI:17748"/>
        <dbReference type="ChEBI" id="CHEBI:17821"/>
        <dbReference type="ChEBI" id="CHEBI:43474"/>
        <dbReference type="ChEBI" id="CHEBI:57259"/>
        <dbReference type="EC" id="2.4.2.2"/>
    </reaction>
</comment>
<comment type="caution">
    <text evidence="12">The sequence shown here is derived from an EMBL/GenBank/DDBJ whole genome shotgun (WGS) entry which is preliminary data.</text>
</comment>
<gene>
    <name evidence="12" type="primary">deoA</name>
    <name evidence="12" type="ORF">CDO51_05345</name>
</gene>
<dbReference type="OrthoDB" id="9763887at2"/>
<comment type="catalytic activity">
    <reaction evidence="1">
        <text>2'-deoxyuridine + phosphate = 2-deoxy-alpha-D-ribose 1-phosphate + uracil</text>
        <dbReference type="Rhea" id="RHEA:22824"/>
        <dbReference type="ChEBI" id="CHEBI:16450"/>
        <dbReference type="ChEBI" id="CHEBI:17568"/>
        <dbReference type="ChEBI" id="CHEBI:43474"/>
        <dbReference type="ChEBI" id="CHEBI:57259"/>
        <dbReference type="EC" id="2.4.2.2"/>
    </reaction>
</comment>
<dbReference type="PANTHER" id="PTHR10515">
    <property type="entry name" value="THYMIDINE PHOSPHORYLASE"/>
    <property type="match status" value="1"/>
</dbReference>
<comment type="catalytic activity">
    <reaction evidence="9">
        <text>uridine + phosphate = alpha-D-ribose 1-phosphate + uracil</text>
        <dbReference type="Rhea" id="RHEA:24388"/>
        <dbReference type="ChEBI" id="CHEBI:16704"/>
        <dbReference type="ChEBI" id="CHEBI:17568"/>
        <dbReference type="ChEBI" id="CHEBI:43474"/>
        <dbReference type="ChEBI" id="CHEBI:57720"/>
        <dbReference type="EC" id="2.4.2.2"/>
    </reaction>
</comment>
<evidence type="ECO:0000313" key="12">
    <source>
        <dbReference type="EMBL" id="OWZ83986.1"/>
    </source>
</evidence>
<evidence type="ECO:0000256" key="10">
    <source>
        <dbReference type="ARBA" id="ARBA00048525"/>
    </source>
</evidence>
<dbReference type="EMBL" id="NIQC01000009">
    <property type="protein sequence ID" value="OWZ83986.1"/>
    <property type="molecule type" value="Genomic_DNA"/>
</dbReference>
<dbReference type="SUPFAM" id="SSF52418">
    <property type="entry name" value="Nucleoside phosphorylase/phosphoribosyltransferase catalytic domain"/>
    <property type="match status" value="1"/>
</dbReference>
<dbReference type="GO" id="GO:0009032">
    <property type="term" value="F:thymidine phosphorylase activity"/>
    <property type="evidence" value="ECO:0007669"/>
    <property type="project" value="RHEA"/>
</dbReference>
<dbReference type="SMART" id="SM00941">
    <property type="entry name" value="PYNP_C"/>
    <property type="match status" value="1"/>
</dbReference>
<evidence type="ECO:0000256" key="9">
    <source>
        <dbReference type="ARBA" id="ARBA00048453"/>
    </source>
</evidence>
<dbReference type="PANTHER" id="PTHR10515:SF0">
    <property type="entry name" value="THYMIDINE PHOSPHORYLASE"/>
    <property type="match status" value="1"/>
</dbReference>
<dbReference type="InterPro" id="IPR000053">
    <property type="entry name" value="Thymidine/pyrmidine_PPase"/>
</dbReference>
<keyword evidence="13" id="KW-1185">Reference proteome</keyword>
<comment type="similarity">
    <text evidence="3">Belongs to the thymidine/pyrimidine-nucleoside phosphorylase family.</text>
</comment>
<dbReference type="InterPro" id="IPR035902">
    <property type="entry name" value="Nuc_phospho_transferase"/>
</dbReference>
<evidence type="ECO:0000256" key="5">
    <source>
        <dbReference type="ARBA" id="ARBA00011889"/>
    </source>
</evidence>
<dbReference type="InterPro" id="IPR017459">
    <property type="entry name" value="Glycosyl_Trfase_fam3_N_dom"/>
</dbReference>
<dbReference type="InterPro" id="IPR036566">
    <property type="entry name" value="PYNP-like_C_sf"/>
</dbReference>
<dbReference type="SUPFAM" id="SSF54680">
    <property type="entry name" value="Pyrimidine nucleoside phosphorylase C-terminal domain"/>
    <property type="match status" value="1"/>
</dbReference>
<dbReference type="InterPro" id="IPR000312">
    <property type="entry name" value="Glycosyl_Trfase_fam3"/>
</dbReference>
<dbReference type="GO" id="GO:0005829">
    <property type="term" value="C:cytosol"/>
    <property type="evidence" value="ECO:0007669"/>
    <property type="project" value="TreeGrafter"/>
</dbReference>
<evidence type="ECO:0000313" key="13">
    <source>
        <dbReference type="Proteomes" id="UP000214588"/>
    </source>
</evidence>
<dbReference type="GO" id="GO:0047847">
    <property type="term" value="F:deoxyuridine phosphorylase activity"/>
    <property type="evidence" value="ECO:0007669"/>
    <property type="project" value="RHEA"/>
</dbReference>
<dbReference type="Gene3D" id="3.90.1170.30">
    <property type="entry name" value="Pyrimidine nucleoside phosphorylase-like, C-terminal domain"/>
    <property type="match status" value="1"/>
</dbReference>
<dbReference type="NCBIfam" id="NF004490">
    <property type="entry name" value="PRK05820.1"/>
    <property type="match status" value="1"/>
</dbReference>
<dbReference type="EC" id="2.4.2.2" evidence="5"/>
<dbReference type="Pfam" id="PF00591">
    <property type="entry name" value="Glycos_transf_3"/>
    <property type="match status" value="1"/>
</dbReference>
<evidence type="ECO:0000256" key="3">
    <source>
        <dbReference type="ARBA" id="ARBA00006915"/>
    </source>
</evidence>
<organism evidence="12 13">
    <name type="scientific">Natranaerobius trueperi</name>
    <dbReference type="NCBI Taxonomy" id="759412"/>
    <lineage>
        <taxon>Bacteria</taxon>
        <taxon>Bacillati</taxon>
        <taxon>Bacillota</taxon>
        <taxon>Clostridia</taxon>
        <taxon>Natranaerobiales</taxon>
        <taxon>Natranaerobiaceae</taxon>
        <taxon>Natranaerobius</taxon>
    </lineage>
</organism>
<evidence type="ECO:0000256" key="8">
    <source>
        <dbReference type="ARBA" id="ARBA00022679"/>
    </source>
</evidence>
<dbReference type="PROSITE" id="PS00647">
    <property type="entry name" value="THYMID_PHOSPHORYLASE"/>
    <property type="match status" value="1"/>
</dbReference>
<evidence type="ECO:0000256" key="6">
    <source>
        <dbReference type="ARBA" id="ARBA00014680"/>
    </source>
</evidence>
<dbReference type="Gene3D" id="3.40.1030.10">
    <property type="entry name" value="Nucleoside phosphorylase/phosphoribosyltransferase catalytic domain"/>
    <property type="match status" value="1"/>
</dbReference>
<dbReference type="FunFam" id="3.40.1030.10:FF:000003">
    <property type="entry name" value="Pyrimidine-nucleoside phosphorylase"/>
    <property type="match status" value="1"/>
</dbReference>
<evidence type="ECO:0000256" key="4">
    <source>
        <dbReference type="ARBA" id="ARBA00011738"/>
    </source>
</evidence>
<dbReference type="Gene3D" id="1.20.970.10">
    <property type="entry name" value="Transferase, Pyrimidine Nucleoside Phosphorylase, Chain C"/>
    <property type="match status" value="1"/>
</dbReference>
<dbReference type="InterPro" id="IPR017872">
    <property type="entry name" value="Pyrmidine_PPase_CS"/>
</dbReference>